<reference evidence="1 2" key="1">
    <citation type="submission" date="2022-06" db="EMBL/GenBank/DDBJ databases">
        <title>Isolation of gut microbiota from human fecal samples.</title>
        <authorList>
            <person name="Pamer E.G."/>
            <person name="Barat B."/>
            <person name="Waligurski E."/>
            <person name="Medina S."/>
            <person name="Paddock L."/>
            <person name="Mostad J."/>
        </authorList>
    </citation>
    <scope>NUCLEOTIDE SEQUENCE [LARGE SCALE GENOMIC DNA]</scope>
    <source>
        <strain evidence="1 2">DFI.9.73</strain>
    </source>
</reference>
<evidence type="ECO:0000313" key="1">
    <source>
        <dbReference type="EMBL" id="MCQ4839907.1"/>
    </source>
</evidence>
<protein>
    <submittedName>
        <fullName evidence="1">Histidine phosphatase family protein</fullName>
    </submittedName>
</protein>
<dbReference type="PANTHER" id="PTHR48100">
    <property type="entry name" value="BROAD-SPECIFICITY PHOSPHATASE YOR283W-RELATED"/>
    <property type="match status" value="1"/>
</dbReference>
<organism evidence="1 2">
    <name type="scientific">Neglectibacter timonensis</name>
    <dbReference type="NCBI Taxonomy" id="1776382"/>
    <lineage>
        <taxon>Bacteria</taxon>
        <taxon>Bacillati</taxon>
        <taxon>Bacillota</taxon>
        <taxon>Clostridia</taxon>
        <taxon>Eubacteriales</taxon>
        <taxon>Oscillospiraceae</taxon>
        <taxon>Neglectibacter</taxon>
    </lineage>
</organism>
<name>A0ABT1RZ02_9FIRM</name>
<keyword evidence="2" id="KW-1185">Reference proteome</keyword>
<dbReference type="CDD" id="cd07067">
    <property type="entry name" value="HP_PGM_like"/>
    <property type="match status" value="1"/>
</dbReference>
<dbReference type="SUPFAM" id="SSF53254">
    <property type="entry name" value="Phosphoglycerate mutase-like"/>
    <property type="match status" value="1"/>
</dbReference>
<proteinExistence type="predicted"/>
<dbReference type="InterPro" id="IPR013078">
    <property type="entry name" value="His_Pase_superF_clade-1"/>
</dbReference>
<sequence length="206" mass="23741">MTQLYFIRHAQPNFENHKDSERELSPKGRKDCALVTEFLLDKNISAVYSSPFRRAVDTLGEFAALRGLPIRILDDFRERRVDSGWIEDFTAFSRRQWEDFSYRLSGGECLREVQARNLRALRRVLRECPDASVAVGTHGTALSTLLNAYDPGFGHADFERIKTLMPWAVHFTFFGEECAGIEEINLFTQEVKIRKEVVASYELETL</sequence>
<dbReference type="EMBL" id="JANFZH010000016">
    <property type="protein sequence ID" value="MCQ4839907.1"/>
    <property type="molecule type" value="Genomic_DNA"/>
</dbReference>
<dbReference type="InterPro" id="IPR050275">
    <property type="entry name" value="PGM_Phosphatase"/>
</dbReference>
<dbReference type="Proteomes" id="UP001524473">
    <property type="component" value="Unassembled WGS sequence"/>
</dbReference>
<dbReference type="GeneID" id="90533585"/>
<dbReference type="RefSeq" id="WP_066866808.1">
    <property type="nucleotide sequence ID" value="NZ_CABKVV010000014.1"/>
</dbReference>
<dbReference type="SMART" id="SM00855">
    <property type="entry name" value="PGAM"/>
    <property type="match status" value="1"/>
</dbReference>
<dbReference type="InterPro" id="IPR029033">
    <property type="entry name" value="His_PPase_superfam"/>
</dbReference>
<dbReference type="Gene3D" id="3.40.50.1240">
    <property type="entry name" value="Phosphoglycerate mutase-like"/>
    <property type="match status" value="1"/>
</dbReference>
<gene>
    <name evidence="1" type="ORF">NE695_08260</name>
</gene>
<comment type="caution">
    <text evidence="1">The sequence shown here is derived from an EMBL/GenBank/DDBJ whole genome shotgun (WGS) entry which is preliminary data.</text>
</comment>
<dbReference type="Pfam" id="PF00300">
    <property type="entry name" value="His_Phos_1"/>
    <property type="match status" value="1"/>
</dbReference>
<dbReference type="PANTHER" id="PTHR48100:SF59">
    <property type="entry name" value="ADENOSYLCOBALAMIN_ALPHA-RIBAZOLE PHOSPHATASE"/>
    <property type="match status" value="1"/>
</dbReference>
<accession>A0ABT1RZ02</accession>
<evidence type="ECO:0000313" key="2">
    <source>
        <dbReference type="Proteomes" id="UP001524473"/>
    </source>
</evidence>